<sequence length="487" mass="49228">MSSGHTAKARPDRPAADPPTPPGGITRDVWLAATAVIAGLAMALLDTTIVNVALKSIGSDLDASVGAVQWVSTSYLLALAVVIPMAGWASERFGPRRVWTVALVLFVAGSVLCGAAWSMGALIAFRVLQGVGGGLINPVGMGIIARTAGPDRMGRVMAVLGIPMLLMPVLGPVLGGLITDTTTWRWIFYINLPLGILALGLAARLLPSDDAARTARRLDALGVPLLAAGLALIVFGLSEVQSSGGLAAPAAYGPLLGGLALVVAFVVHAGRAEQPLLNIRLFRRPSFSAAAVGMFFTGAALYGALFLLPLYYQLSRGESPLSAGLLLLPQSLGAALAMPLAGRFTDRVGGGPVAAVGLALCAVATVPLAVVGAHTSYVWLSAVLAVRGVGVGAALMPITAAAYAPLNRADIPNATSIISVLQQLGGSVGVAVLAVSLQTGLDGAHRPTAVADAFAGSFQWAFALTVVAVVAAAFLAAAARRGRAGGG</sequence>
<dbReference type="InterPro" id="IPR004638">
    <property type="entry name" value="EmrB-like"/>
</dbReference>
<feature type="domain" description="Major facilitator superfamily (MFS) profile" evidence="9">
    <location>
        <begin position="32"/>
        <end position="480"/>
    </location>
</feature>
<dbReference type="GO" id="GO:0005886">
    <property type="term" value="C:plasma membrane"/>
    <property type="evidence" value="ECO:0007669"/>
    <property type="project" value="UniProtKB-SubCell"/>
</dbReference>
<keyword evidence="4 8" id="KW-0812">Transmembrane</keyword>
<feature type="transmembrane region" description="Helical" evidence="8">
    <location>
        <begin position="123"/>
        <end position="144"/>
    </location>
</feature>
<feature type="transmembrane region" description="Helical" evidence="8">
    <location>
        <begin position="186"/>
        <end position="206"/>
    </location>
</feature>
<dbReference type="Pfam" id="PF07690">
    <property type="entry name" value="MFS_1"/>
    <property type="match status" value="1"/>
</dbReference>
<feature type="transmembrane region" description="Helical" evidence="8">
    <location>
        <begin position="289"/>
        <end position="311"/>
    </location>
</feature>
<evidence type="ECO:0000256" key="4">
    <source>
        <dbReference type="ARBA" id="ARBA00022692"/>
    </source>
</evidence>
<dbReference type="STRING" id="1220554.GCA_001552135_06601"/>
<keyword evidence="6 8" id="KW-0472">Membrane</keyword>
<dbReference type="InterPro" id="IPR036259">
    <property type="entry name" value="MFS_trans_sf"/>
</dbReference>
<feature type="transmembrane region" description="Helical" evidence="8">
    <location>
        <begin position="218"/>
        <end position="238"/>
    </location>
</feature>
<dbReference type="PRINTS" id="PR01036">
    <property type="entry name" value="TCRTETB"/>
</dbReference>
<keyword evidence="11" id="KW-1185">Reference proteome</keyword>
<evidence type="ECO:0000313" key="10">
    <source>
        <dbReference type="EMBL" id="TYB47983.1"/>
    </source>
</evidence>
<feature type="transmembrane region" description="Helical" evidence="8">
    <location>
        <begin position="457"/>
        <end position="479"/>
    </location>
</feature>
<name>A0A5D0NTL7_9ACTN</name>
<dbReference type="PANTHER" id="PTHR42718:SF46">
    <property type="entry name" value="BLR6921 PROTEIN"/>
    <property type="match status" value="1"/>
</dbReference>
<gene>
    <name evidence="10" type="ORF">FXF69_01725</name>
</gene>
<protein>
    <submittedName>
        <fullName evidence="10">DHA2 family efflux MFS transporter permease subunit</fullName>
    </submittedName>
</protein>
<dbReference type="Gene3D" id="1.20.1720.10">
    <property type="entry name" value="Multidrug resistance protein D"/>
    <property type="match status" value="1"/>
</dbReference>
<keyword evidence="5 8" id="KW-1133">Transmembrane helix</keyword>
<reference evidence="10 11" key="1">
    <citation type="submission" date="2019-08" db="EMBL/GenBank/DDBJ databases">
        <title>Actinomadura sp. nov. CYP1-5 isolated from mountain soil.</title>
        <authorList>
            <person name="Songsumanus A."/>
            <person name="Kuncharoen N."/>
            <person name="Kudo T."/>
            <person name="Yuki M."/>
            <person name="Igarashi Y."/>
            <person name="Tanasupawat S."/>
        </authorList>
    </citation>
    <scope>NUCLEOTIDE SEQUENCE [LARGE SCALE GENOMIC DNA]</scope>
    <source>
        <strain evidence="10 11">JCM 14158</strain>
    </source>
</reference>
<keyword evidence="2" id="KW-0813">Transport</keyword>
<dbReference type="GO" id="GO:0022857">
    <property type="term" value="F:transmembrane transporter activity"/>
    <property type="evidence" value="ECO:0007669"/>
    <property type="project" value="InterPro"/>
</dbReference>
<proteinExistence type="predicted"/>
<evidence type="ECO:0000256" key="3">
    <source>
        <dbReference type="ARBA" id="ARBA00022475"/>
    </source>
</evidence>
<keyword evidence="3" id="KW-1003">Cell membrane</keyword>
<evidence type="ECO:0000256" key="1">
    <source>
        <dbReference type="ARBA" id="ARBA00004651"/>
    </source>
</evidence>
<feature type="transmembrane region" description="Helical" evidence="8">
    <location>
        <begin position="29"/>
        <end position="54"/>
    </location>
</feature>
<dbReference type="RefSeq" id="WP_067900673.1">
    <property type="nucleotide sequence ID" value="NZ_VSFG01000001.1"/>
</dbReference>
<feature type="transmembrane region" description="Helical" evidence="8">
    <location>
        <begin position="353"/>
        <end position="371"/>
    </location>
</feature>
<dbReference type="NCBIfam" id="TIGR00711">
    <property type="entry name" value="efflux_EmrB"/>
    <property type="match status" value="1"/>
</dbReference>
<organism evidence="10 11">
    <name type="scientific">Actinomadura chibensis</name>
    <dbReference type="NCBI Taxonomy" id="392828"/>
    <lineage>
        <taxon>Bacteria</taxon>
        <taxon>Bacillati</taxon>
        <taxon>Actinomycetota</taxon>
        <taxon>Actinomycetes</taxon>
        <taxon>Streptosporangiales</taxon>
        <taxon>Thermomonosporaceae</taxon>
        <taxon>Actinomadura</taxon>
    </lineage>
</organism>
<accession>A0A5D0NTL7</accession>
<feature type="region of interest" description="Disordered" evidence="7">
    <location>
        <begin position="1"/>
        <end position="23"/>
    </location>
</feature>
<evidence type="ECO:0000256" key="6">
    <source>
        <dbReference type="ARBA" id="ARBA00023136"/>
    </source>
</evidence>
<comment type="subcellular location">
    <subcellularLocation>
        <location evidence="1">Cell membrane</location>
        <topology evidence="1">Multi-pass membrane protein</topology>
    </subcellularLocation>
</comment>
<feature type="transmembrane region" description="Helical" evidence="8">
    <location>
        <begin position="416"/>
        <end position="437"/>
    </location>
</feature>
<dbReference type="SUPFAM" id="SSF103473">
    <property type="entry name" value="MFS general substrate transporter"/>
    <property type="match status" value="1"/>
</dbReference>
<feature type="transmembrane region" description="Helical" evidence="8">
    <location>
        <begin position="250"/>
        <end position="269"/>
    </location>
</feature>
<dbReference type="Proteomes" id="UP000323380">
    <property type="component" value="Unassembled WGS sequence"/>
</dbReference>
<dbReference type="AlphaFoldDB" id="A0A5D0NTL7"/>
<evidence type="ECO:0000256" key="7">
    <source>
        <dbReference type="SAM" id="MobiDB-lite"/>
    </source>
</evidence>
<evidence type="ECO:0000256" key="5">
    <source>
        <dbReference type="ARBA" id="ARBA00022989"/>
    </source>
</evidence>
<dbReference type="InterPro" id="IPR020846">
    <property type="entry name" value="MFS_dom"/>
</dbReference>
<evidence type="ECO:0000313" key="11">
    <source>
        <dbReference type="Proteomes" id="UP000323380"/>
    </source>
</evidence>
<evidence type="ECO:0000259" key="9">
    <source>
        <dbReference type="PROSITE" id="PS50850"/>
    </source>
</evidence>
<feature type="transmembrane region" description="Helical" evidence="8">
    <location>
        <begin position="323"/>
        <end position="341"/>
    </location>
</feature>
<dbReference type="CDD" id="cd17503">
    <property type="entry name" value="MFS_LmrB_MDR_like"/>
    <property type="match status" value="1"/>
</dbReference>
<dbReference type="PROSITE" id="PS50850">
    <property type="entry name" value="MFS"/>
    <property type="match status" value="1"/>
</dbReference>
<comment type="caution">
    <text evidence="10">The sequence shown here is derived from an EMBL/GenBank/DDBJ whole genome shotgun (WGS) entry which is preliminary data.</text>
</comment>
<dbReference type="InterPro" id="IPR011701">
    <property type="entry name" value="MFS"/>
</dbReference>
<dbReference type="EMBL" id="VSFG01000001">
    <property type="protein sequence ID" value="TYB47983.1"/>
    <property type="molecule type" value="Genomic_DNA"/>
</dbReference>
<feature type="transmembrane region" description="Helical" evidence="8">
    <location>
        <begin position="377"/>
        <end position="404"/>
    </location>
</feature>
<feature type="transmembrane region" description="Helical" evidence="8">
    <location>
        <begin position="98"/>
        <end position="117"/>
    </location>
</feature>
<evidence type="ECO:0000256" key="2">
    <source>
        <dbReference type="ARBA" id="ARBA00022448"/>
    </source>
</evidence>
<feature type="transmembrane region" description="Helical" evidence="8">
    <location>
        <begin position="156"/>
        <end position="174"/>
    </location>
</feature>
<evidence type="ECO:0000256" key="8">
    <source>
        <dbReference type="SAM" id="Phobius"/>
    </source>
</evidence>
<dbReference type="PANTHER" id="PTHR42718">
    <property type="entry name" value="MAJOR FACILITATOR SUPERFAMILY MULTIDRUG TRANSPORTER MFSC"/>
    <property type="match status" value="1"/>
</dbReference>
<feature type="transmembrane region" description="Helical" evidence="8">
    <location>
        <begin position="66"/>
        <end position="86"/>
    </location>
</feature>
<dbReference type="Gene3D" id="1.20.1250.20">
    <property type="entry name" value="MFS general substrate transporter like domains"/>
    <property type="match status" value="1"/>
</dbReference>